<sequence length="230" mass="24715">IMLALRSLLVIAACLFTATTMPPALAKAVYDQRQTGDVNVQIDLNDLQVIALVNSELLDDYTDYDYMYDYADFTIKPSNKPTTSSTTGTTEKNDITQVSEPLLPQNSTDLASANNTSAIASNTTLSNGEGVPNVTLSNGIESNNKTLSKDEEIPNTDPSIGTASSTPNTDNDDDKSQPGEEEDGVGITPSTTVKPAHAVRSQKRCKSGYVPNGDGRCRRASRPWLSRLLP</sequence>
<dbReference type="AlphaFoldDB" id="A0A195CH08"/>
<evidence type="ECO:0000256" key="1">
    <source>
        <dbReference type="SAM" id="MobiDB-lite"/>
    </source>
</evidence>
<evidence type="ECO:0000256" key="2">
    <source>
        <dbReference type="SAM" id="SignalP"/>
    </source>
</evidence>
<keyword evidence="4" id="KW-1185">Reference proteome</keyword>
<evidence type="ECO:0000313" key="4">
    <source>
        <dbReference type="Proteomes" id="UP000078542"/>
    </source>
</evidence>
<reference evidence="3 4" key="1">
    <citation type="submission" date="2016-03" db="EMBL/GenBank/DDBJ databases">
        <title>Cyphomyrmex costatus WGS genome.</title>
        <authorList>
            <person name="Nygaard S."/>
            <person name="Hu H."/>
            <person name="Boomsma J."/>
            <person name="Zhang G."/>
        </authorList>
    </citation>
    <scope>NUCLEOTIDE SEQUENCE [LARGE SCALE GENOMIC DNA]</scope>
    <source>
        <strain evidence="3">MS0001</strain>
        <tissue evidence="3">Whole body</tissue>
    </source>
</reference>
<feature type="compositionally biased region" description="Polar residues" evidence="1">
    <location>
        <begin position="134"/>
        <end position="146"/>
    </location>
</feature>
<proteinExistence type="predicted"/>
<name>A0A195CH08_9HYME</name>
<gene>
    <name evidence="3" type="ORF">ALC62_09334</name>
</gene>
<accession>A0A195CH08</accession>
<feature type="region of interest" description="Disordered" evidence="1">
    <location>
        <begin position="121"/>
        <end position="230"/>
    </location>
</feature>
<protein>
    <submittedName>
        <fullName evidence="3">Uncharacterized protein</fullName>
    </submittedName>
</protein>
<dbReference type="Proteomes" id="UP000078542">
    <property type="component" value="Unassembled WGS sequence"/>
</dbReference>
<organism evidence="3 4">
    <name type="scientific">Cyphomyrmex costatus</name>
    <dbReference type="NCBI Taxonomy" id="456900"/>
    <lineage>
        <taxon>Eukaryota</taxon>
        <taxon>Metazoa</taxon>
        <taxon>Ecdysozoa</taxon>
        <taxon>Arthropoda</taxon>
        <taxon>Hexapoda</taxon>
        <taxon>Insecta</taxon>
        <taxon>Pterygota</taxon>
        <taxon>Neoptera</taxon>
        <taxon>Endopterygota</taxon>
        <taxon>Hymenoptera</taxon>
        <taxon>Apocrita</taxon>
        <taxon>Aculeata</taxon>
        <taxon>Formicoidea</taxon>
        <taxon>Formicidae</taxon>
        <taxon>Myrmicinae</taxon>
        <taxon>Cyphomyrmex</taxon>
    </lineage>
</organism>
<feature type="region of interest" description="Disordered" evidence="1">
    <location>
        <begin position="77"/>
        <end position="97"/>
    </location>
</feature>
<dbReference type="EMBL" id="KQ977791">
    <property type="protein sequence ID" value="KYM99716.1"/>
    <property type="molecule type" value="Genomic_DNA"/>
</dbReference>
<evidence type="ECO:0000313" key="3">
    <source>
        <dbReference type="EMBL" id="KYM99716.1"/>
    </source>
</evidence>
<feature type="non-terminal residue" evidence="3">
    <location>
        <position position="1"/>
    </location>
</feature>
<feature type="compositionally biased region" description="Polar residues" evidence="1">
    <location>
        <begin position="156"/>
        <end position="169"/>
    </location>
</feature>
<keyword evidence="2" id="KW-0732">Signal</keyword>
<feature type="signal peptide" evidence="2">
    <location>
        <begin position="1"/>
        <end position="26"/>
    </location>
</feature>
<feature type="chain" id="PRO_5008269971" evidence="2">
    <location>
        <begin position="27"/>
        <end position="230"/>
    </location>
</feature>